<dbReference type="SUPFAM" id="SSF143120">
    <property type="entry name" value="YefM-like"/>
    <property type="match status" value="1"/>
</dbReference>
<organism evidence="2 3">
    <name type="scientific">Kutzneria albida DSM 43870</name>
    <dbReference type="NCBI Taxonomy" id="1449976"/>
    <lineage>
        <taxon>Bacteria</taxon>
        <taxon>Bacillati</taxon>
        <taxon>Actinomycetota</taxon>
        <taxon>Actinomycetes</taxon>
        <taxon>Pseudonocardiales</taxon>
        <taxon>Pseudonocardiaceae</taxon>
        <taxon>Kutzneria</taxon>
    </lineage>
</organism>
<proteinExistence type="inferred from homology"/>
<reference evidence="2 3" key="1">
    <citation type="journal article" date="2014" name="BMC Genomics">
        <title>Complete genome sequence of producer of the glycopeptide antibiotic Aculeximycin Kutzneria albida DSM 43870T, a representative of minor genus of Pseudonocardiaceae.</title>
        <authorList>
            <person name="Rebets Y."/>
            <person name="Tokovenko B."/>
            <person name="Lushchyk I."/>
            <person name="Ruckert C."/>
            <person name="Zaburannyi N."/>
            <person name="Bechthold A."/>
            <person name="Kalinowski J."/>
            <person name="Luzhetskyy A."/>
        </authorList>
    </citation>
    <scope>NUCLEOTIDE SEQUENCE [LARGE SCALE GENOMIC DNA]</scope>
    <source>
        <strain evidence="2">DSM 43870</strain>
    </source>
</reference>
<evidence type="ECO:0000313" key="3">
    <source>
        <dbReference type="Proteomes" id="UP000019225"/>
    </source>
</evidence>
<keyword evidence="3" id="KW-1185">Reference proteome</keyword>
<dbReference type="AlphaFoldDB" id="W5WKX8"/>
<evidence type="ECO:0000256" key="1">
    <source>
        <dbReference type="ARBA" id="ARBA00009981"/>
    </source>
</evidence>
<dbReference type="HOGENOM" id="CLU_2508403_0_0_11"/>
<dbReference type="KEGG" id="kal:KALB_8068"/>
<dbReference type="InterPro" id="IPR036165">
    <property type="entry name" value="YefM-like_sf"/>
</dbReference>
<gene>
    <name evidence="2" type="ORF">KALB_8068</name>
</gene>
<dbReference type="Gene3D" id="3.40.1620.10">
    <property type="entry name" value="YefM-like domain"/>
    <property type="match status" value="1"/>
</dbReference>
<name>W5WKX8_9PSEU</name>
<dbReference type="Proteomes" id="UP000019225">
    <property type="component" value="Chromosome"/>
</dbReference>
<sequence>MGVVKRNEGDPSALSVGEARVRLSQLLRTCREQGVEAEPVHIGARRHPEAVLLSVERFMELSMWADRGLHFRWYFEPGQDNGGQR</sequence>
<dbReference type="EMBL" id="CP007155">
    <property type="protein sequence ID" value="AHI01426.1"/>
    <property type="molecule type" value="Genomic_DNA"/>
</dbReference>
<evidence type="ECO:0000313" key="2">
    <source>
        <dbReference type="EMBL" id="AHI01426.1"/>
    </source>
</evidence>
<protein>
    <recommendedName>
        <fullName evidence="4">Antitoxin</fullName>
    </recommendedName>
</protein>
<comment type="similarity">
    <text evidence="1">Belongs to the phD/YefM antitoxin family.</text>
</comment>
<evidence type="ECO:0008006" key="4">
    <source>
        <dbReference type="Google" id="ProtNLM"/>
    </source>
</evidence>
<accession>W5WKX8</accession>
<dbReference type="STRING" id="1449976.KALB_8068"/>